<evidence type="ECO:0000256" key="4">
    <source>
        <dbReference type="ARBA" id="ARBA00022980"/>
    </source>
</evidence>
<dbReference type="InterPro" id="IPR005484">
    <property type="entry name" value="Ribosomal_uL18_bac/plant/anim"/>
</dbReference>
<evidence type="ECO:0000313" key="9">
    <source>
        <dbReference type="Proteomes" id="UP001597115"/>
    </source>
</evidence>
<proteinExistence type="inferred from homology"/>
<dbReference type="CDD" id="cd00432">
    <property type="entry name" value="Ribosomal_L18_L5e"/>
    <property type="match status" value="1"/>
</dbReference>
<dbReference type="InterPro" id="IPR057268">
    <property type="entry name" value="Ribosomal_L18"/>
</dbReference>
<keyword evidence="3 7" id="KW-0694">RNA-binding</keyword>
<accession>A0ABW4I262</accession>
<organism evidence="8 9">
    <name type="scientific">Sphingomonas tabacisoli</name>
    <dbReference type="NCBI Taxonomy" id="2249466"/>
    <lineage>
        <taxon>Bacteria</taxon>
        <taxon>Pseudomonadati</taxon>
        <taxon>Pseudomonadota</taxon>
        <taxon>Alphaproteobacteria</taxon>
        <taxon>Sphingomonadales</taxon>
        <taxon>Sphingomonadaceae</taxon>
        <taxon>Sphingomonas</taxon>
    </lineage>
</organism>
<dbReference type="InterPro" id="IPR004389">
    <property type="entry name" value="Ribosomal_uL18_bac-type"/>
</dbReference>
<dbReference type="Pfam" id="PF00861">
    <property type="entry name" value="Ribosomal_L18p"/>
    <property type="match status" value="1"/>
</dbReference>
<evidence type="ECO:0000256" key="1">
    <source>
        <dbReference type="ARBA" id="ARBA00007116"/>
    </source>
</evidence>
<keyword evidence="9" id="KW-1185">Reference proteome</keyword>
<dbReference type="NCBIfam" id="TIGR00060">
    <property type="entry name" value="L18_bact"/>
    <property type="match status" value="1"/>
</dbReference>
<name>A0ABW4I262_9SPHN</name>
<dbReference type="PANTHER" id="PTHR12899:SF3">
    <property type="entry name" value="LARGE RIBOSOMAL SUBUNIT PROTEIN UL18M"/>
    <property type="match status" value="1"/>
</dbReference>
<dbReference type="PANTHER" id="PTHR12899">
    <property type="entry name" value="39S RIBOSOMAL PROTEIN L18, MITOCHONDRIAL"/>
    <property type="match status" value="1"/>
</dbReference>
<dbReference type="RefSeq" id="WP_380888142.1">
    <property type="nucleotide sequence ID" value="NZ_JBHUDY010000001.1"/>
</dbReference>
<dbReference type="Gene3D" id="3.30.420.100">
    <property type="match status" value="1"/>
</dbReference>
<dbReference type="GO" id="GO:0005840">
    <property type="term" value="C:ribosome"/>
    <property type="evidence" value="ECO:0007669"/>
    <property type="project" value="UniProtKB-KW"/>
</dbReference>
<evidence type="ECO:0000256" key="5">
    <source>
        <dbReference type="ARBA" id="ARBA00023274"/>
    </source>
</evidence>
<keyword evidence="5 7" id="KW-0687">Ribonucleoprotein</keyword>
<comment type="similarity">
    <text evidence="1 7">Belongs to the universal ribosomal protein uL18 family.</text>
</comment>
<reference evidence="9" key="1">
    <citation type="journal article" date="2019" name="Int. J. Syst. Evol. Microbiol.">
        <title>The Global Catalogue of Microorganisms (GCM) 10K type strain sequencing project: providing services to taxonomists for standard genome sequencing and annotation.</title>
        <authorList>
            <consortium name="The Broad Institute Genomics Platform"/>
            <consortium name="The Broad Institute Genome Sequencing Center for Infectious Disease"/>
            <person name="Wu L."/>
            <person name="Ma J."/>
        </authorList>
    </citation>
    <scope>NUCLEOTIDE SEQUENCE [LARGE SCALE GENOMIC DNA]</scope>
    <source>
        <strain evidence="9">CGMCC 1.16275</strain>
    </source>
</reference>
<keyword evidence="4 7" id="KW-0689">Ribosomal protein</keyword>
<protein>
    <recommendedName>
        <fullName evidence="6 7">Large ribosomal subunit protein uL18</fullName>
    </recommendedName>
</protein>
<evidence type="ECO:0000256" key="2">
    <source>
        <dbReference type="ARBA" id="ARBA00022730"/>
    </source>
</evidence>
<comment type="function">
    <text evidence="7">This is one of the proteins that bind and probably mediate the attachment of the 5S RNA into the large ribosomal subunit, where it forms part of the central protuberance.</text>
</comment>
<dbReference type="HAMAP" id="MF_01337_B">
    <property type="entry name" value="Ribosomal_uL18_B"/>
    <property type="match status" value="1"/>
</dbReference>
<evidence type="ECO:0000256" key="3">
    <source>
        <dbReference type="ARBA" id="ARBA00022884"/>
    </source>
</evidence>
<gene>
    <name evidence="7 8" type="primary">rplR</name>
    <name evidence="8" type="ORF">ACFSCW_07060</name>
</gene>
<evidence type="ECO:0000256" key="6">
    <source>
        <dbReference type="ARBA" id="ARBA00035197"/>
    </source>
</evidence>
<evidence type="ECO:0000256" key="7">
    <source>
        <dbReference type="HAMAP-Rule" id="MF_01337"/>
    </source>
</evidence>
<evidence type="ECO:0000313" key="8">
    <source>
        <dbReference type="EMBL" id="MFD1611557.1"/>
    </source>
</evidence>
<sequence>MAKLSLFAKRRQRVRTALRARAGARPRLSIHRSGRHIYAQVIDDEAGRTLAAASTLDKDGKGKTGATSEAAASVGKRIAEKATAAGVKSVVFDRGGFLFHGRVKALADAAREGGLEF</sequence>
<comment type="caution">
    <text evidence="8">The sequence shown here is derived from an EMBL/GenBank/DDBJ whole genome shotgun (WGS) entry which is preliminary data.</text>
</comment>
<keyword evidence="2 7" id="KW-0699">rRNA-binding</keyword>
<dbReference type="EMBL" id="JBHUDY010000001">
    <property type="protein sequence ID" value="MFD1611557.1"/>
    <property type="molecule type" value="Genomic_DNA"/>
</dbReference>
<dbReference type="SUPFAM" id="SSF53137">
    <property type="entry name" value="Translational machinery components"/>
    <property type="match status" value="1"/>
</dbReference>
<dbReference type="Proteomes" id="UP001597115">
    <property type="component" value="Unassembled WGS sequence"/>
</dbReference>
<comment type="subunit">
    <text evidence="7">Part of the 50S ribosomal subunit; part of the 5S rRNA/L5/L18/L25 subcomplex. Contacts the 5S and 23S rRNAs.</text>
</comment>